<comment type="caution">
    <text evidence="1">The sequence shown here is derived from an EMBL/GenBank/DDBJ whole genome shotgun (WGS) entry which is preliminary data.</text>
</comment>
<name>A0ACC1NTD6_9HYPO</name>
<proteinExistence type="predicted"/>
<reference evidence="1" key="1">
    <citation type="submission" date="2022-08" db="EMBL/GenBank/DDBJ databases">
        <title>Genome Sequence of Lecanicillium fungicola.</title>
        <authorList>
            <person name="Buettner E."/>
        </authorList>
    </citation>
    <scope>NUCLEOTIDE SEQUENCE</scope>
    <source>
        <strain evidence="1">Babe33</strain>
    </source>
</reference>
<dbReference type="Proteomes" id="UP001143910">
    <property type="component" value="Unassembled WGS sequence"/>
</dbReference>
<organism evidence="1 2">
    <name type="scientific">Zarea fungicola</name>
    <dbReference type="NCBI Taxonomy" id="93591"/>
    <lineage>
        <taxon>Eukaryota</taxon>
        <taxon>Fungi</taxon>
        <taxon>Dikarya</taxon>
        <taxon>Ascomycota</taxon>
        <taxon>Pezizomycotina</taxon>
        <taxon>Sordariomycetes</taxon>
        <taxon>Hypocreomycetidae</taxon>
        <taxon>Hypocreales</taxon>
        <taxon>Cordycipitaceae</taxon>
        <taxon>Zarea</taxon>
    </lineage>
</organism>
<protein>
    <submittedName>
        <fullName evidence="1">Uncharacterized protein</fullName>
    </submittedName>
</protein>
<keyword evidence="2" id="KW-1185">Reference proteome</keyword>
<accession>A0ACC1NTD6</accession>
<gene>
    <name evidence="1" type="ORF">NQ176_g1841</name>
</gene>
<evidence type="ECO:0000313" key="1">
    <source>
        <dbReference type="EMBL" id="KAJ2981731.1"/>
    </source>
</evidence>
<sequence>MKSMKTAKSPLLLHSVMNLVSSGQIFALRGLANLGLPLAWCQEMRASAGRRYSPREVYKDFNHSLNGKRSPLYLFYGKMGTCSDEQLRTFMLARECGEEERRVICAIAFMDTGALLEQLEHYVLITSHGGQVNGRVAGVIGRLEQLMAFTRNELLDDVEL</sequence>
<dbReference type="EMBL" id="JANJQO010000114">
    <property type="protein sequence ID" value="KAJ2981731.1"/>
    <property type="molecule type" value="Genomic_DNA"/>
</dbReference>
<evidence type="ECO:0000313" key="2">
    <source>
        <dbReference type="Proteomes" id="UP001143910"/>
    </source>
</evidence>